<evidence type="ECO:0000313" key="1">
    <source>
        <dbReference type="EMBL" id="TCP16408.1"/>
    </source>
</evidence>
<reference evidence="1 2" key="1">
    <citation type="submission" date="2019-03" db="EMBL/GenBank/DDBJ databases">
        <title>Genomic Encyclopedia of Type Strains, Phase IV (KMG-IV): sequencing the most valuable type-strain genomes for metagenomic binning, comparative biology and taxonomic classification.</title>
        <authorList>
            <person name="Goeker M."/>
        </authorList>
    </citation>
    <scope>NUCLEOTIDE SEQUENCE [LARGE SCALE GENOMIC DNA]</scope>
    <source>
        <strain evidence="1 2">DSM 1837</strain>
    </source>
</reference>
<dbReference type="Proteomes" id="UP000295182">
    <property type="component" value="Unassembled WGS sequence"/>
</dbReference>
<comment type="caution">
    <text evidence="1">The sequence shown here is derived from an EMBL/GenBank/DDBJ whole genome shotgun (WGS) entry which is preliminary data.</text>
</comment>
<dbReference type="InterPro" id="IPR014547">
    <property type="entry name" value="UCP028477"/>
</dbReference>
<protein>
    <recommendedName>
        <fullName evidence="3">DUF2145 domain-containing protein</fullName>
    </recommendedName>
</protein>
<proteinExistence type="predicted"/>
<name>A0A4R2N6G6_9BURK</name>
<gene>
    <name evidence="1" type="ORF">EV674_11823</name>
</gene>
<organism evidence="1 2">
    <name type="scientific">Simplicispira metamorpha</name>
    <dbReference type="NCBI Taxonomy" id="80881"/>
    <lineage>
        <taxon>Bacteria</taxon>
        <taxon>Pseudomonadati</taxon>
        <taxon>Pseudomonadota</taxon>
        <taxon>Betaproteobacteria</taxon>
        <taxon>Burkholderiales</taxon>
        <taxon>Comamonadaceae</taxon>
        <taxon>Simplicispira</taxon>
    </lineage>
</organism>
<sequence length="299" mass="32939">MHISIARATAARYGQHASHAPRPLATQRPVRGAALLASALCALVIAAPAPAHAGRACDRAQPPALRTIERGMALAQRTAAALDAEHARAGTQVVLLGRAGQDLSAYGLRYSHLGWAYKTPQGPWRIVHKLNDCGTAVGQVYRQGLGEFFMDDLHRYEAVWAVPTPAVQQHLLAVLPDNARARVLQHRPYSMVSYAWGQRYQQSNQWAIETLAAAMEPATIRTRDQAQAWLQFKGYVPTTLHIRALQRLGARVGSAHIAFDDHPPRQRFANQIETVTADSVLDWLQRTQWTAAPVVLPEK</sequence>
<dbReference type="RefSeq" id="WP_119013369.1">
    <property type="nucleotide sequence ID" value="NZ_QXNC01000016.1"/>
</dbReference>
<evidence type="ECO:0008006" key="3">
    <source>
        <dbReference type="Google" id="ProtNLM"/>
    </source>
</evidence>
<accession>A0A4R2N6G6</accession>
<evidence type="ECO:0000313" key="2">
    <source>
        <dbReference type="Proteomes" id="UP000295182"/>
    </source>
</evidence>
<dbReference type="AlphaFoldDB" id="A0A4R2N6G6"/>
<keyword evidence="2" id="KW-1185">Reference proteome</keyword>
<dbReference type="Pfam" id="PF09916">
    <property type="entry name" value="DUF2145"/>
    <property type="match status" value="1"/>
</dbReference>
<dbReference type="OrthoDB" id="9000139at2"/>
<dbReference type="EMBL" id="SLXH01000018">
    <property type="protein sequence ID" value="TCP16408.1"/>
    <property type="molecule type" value="Genomic_DNA"/>
</dbReference>